<evidence type="ECO:0000256" key="1">
    <source>
        <dbReference type="SAM" id="Phobius"/>
    </source>
</evidence>
<feature type="transmembrane region" description="Helical" evidence="1">
    <location>
        <begin position="280"/>
        <end position="302"/>
    </location>
</feature>
<protein>
    <submittedName>
        <fullName evidence="3">Uncharacterized protein</fullName>
    </submittedName>
</protein>
<keyword evidence="1" id="KW-1133">Transmembrane helix</keyword>
<comment type="caution">
    <text evidence="3">The sequence shown here is derived from an EMBL/GenBank/DDBJ whole genome shotgun (WGS) entry which is preliminary data.</text>
</comment>
<evidence type="ECO:0000256" key="2">
    <source>
        <dbReference type="SAM" id="SignalP"/>
    </source>
</evidence>
<feature type="chain" id="PRO_5024812245" evidence="2">
    <location>
        <begin position="26"/>
        <end position="386"/>
    </location>
</feature>
<reference evidence="3" key="1">
    <citation type="submission" date="2019-11" db="EMBL/GenBank/DDBJ databases">
        <title>Leishmania tarentolae CDS.</title>
        <authorList>
            <person name="Goto Y."/>
            <person name="Yamagishi J."/>
        </authorList>
    </citation>
    <scope>NUCLEOTIDE SEQUENCE [LARGE SCALE GENOMIC DNA]</scope>
    <source>
        <strain evidence="3">Parrot Tar II</strain>
    </source>
</reference>
<dbReference type="EMBL" id="BLBS01000031">
    <property type="protein sequence ID" value="GET88849.1"/>
    <property type="molecule type" value="Genomic_DNA"/>
</dbReference>
<gene>
    <name evidence="3" type="ORF">LtaPh_2400600</name>
</gene>
<name>A0A640KN29_LEITA</name>
<accession>A0A640KN29</accession>
<keyword evidence="4" id="KW-1185">Reference proteome</keyword>
<proteinExistence type="predicted"/>
<dbReference type="VEuPathDB" id="TriTrypDB:LtaPh_2400600"/>
<dbReference type="AlphaFoldDB" id="A0A640KN29"/>
<keyword evidence="1" id="KW-0812">Transmembrane</keyword>
<keyword evidence="2" id="KW-0732">Signal</keyword>
<keyword evidence="1" id="KW-0472">Membrane</keyword>
<evidence type="ECO:0000313" key="4">
    <source>
        <dbReference type="Proteomes" id="UP000419144"/>
    </source>
</evidence>
<organism evidence="3 4">
    <name type="scientific">Leishmania tarentolae</name>
    <name type="common">Sauroleishmania tarentolae</name>
    <dbReference type="NCBI Taxonomy" id="5689"/>
    <lineage>
        <taxon>Eukaryota</taxon>
        <taxon>Discoba</taxon>
        <taxon>Euglenozoa</taxon>
        <taxon>Kinetoplastea</taxon>
        <taxon>Metakinetoplastina</taxon>
        <taxon>Trypanosomatida</taxon>
        <taxon>Trypanosomatidae</taxon>
        <taxon>Leishmaniinae</taxon>
        <taxon>Leishmania</taxon>
        <taxon>lizard Leishmania</taxon>
    </lineage>
</organism>
<feature type="signal peptide" evidence="2">
    <location>
        <begin position="1"/>
        <end position="25"/>
    </location>
</feature>
<evidence type="ECO:0000313" key="3">
    <source>
        <dbReference type="EMBL" id="GET88849.1"/>
    </source>
</evidence>
<sequence length="386" mass="42416">MPAMLYSSRLAVLVLFLLSLNSAKGDTAFDFEAQIVLENATVNSDFAVTEKFTTLITTVLKDAASSPGDLRAVVHGVRPHLVIMLGMWETGALASVQTAISKINGTYTKWSSGDSVAVSGALSHACMTNIGQQPSVISYTDSCRSWNLTLPPSSNETCLRNLSLTFYTAITKQSDPRDRLKRALCSFLSVDCELITYGNLTEAKIPFNSSTLMASIMPFSIMSENREETLTMLVSYAQFASVLAEHRIIYLLANGVQVFFQGEQEQFSKEGTLEQCVEKMWYLIFLIILVPLILIISHYLFYRGQASGKKSIMNAEREIRAGVQLNAAPWTNFSNGYQYGPMQGHGGLYSGGVDGRQGGTLYAPPKYVPQQFSERGSHGGMPVWGR</sequence>
<dbReference type="Proteomes" id="UP000419144">
    <property type="component" value="Unassembled WGS sequence"/>
</dbReference>
<dbReference type="OrthoDB" id="262479at2759"/>